<protein>
    <submittedName>
        <fullName evidence="3">Alpha/beta-hydrolase</fullName>
    </submittedName>
</protein>
<dbReference type="SUPFAM" id="SSF53474">
    <property type="entry name" value="alpha/beta-Hydrolases"/>
    <property type="match status" value="1"/>
</dbReference>
<dbReference type="GO" id="GO:0005789">
    <property type="term" value="C:endoplasmic reticulum membrane"/>
    <property type="evidence" value="ECO:0007669"/>
    <property type="project" value="TreeGrafter"/>
</dbReference>
<dbReference type="PROSITE" id="PS51212">
    <property type="entry name" value="WSC"/>
    <property type="match status" value="2"/>
</dbReference>
<dbReference type="PANTHER" id="PTHR12277:SF194">
    <property type="entry name" value="FI04476P"/>
    <property type="match status" value="1"/>
</dbReference>
<dbReference type="PANTHER" id="PTHR12277">
    <property type="entry name" value="ALPHA/BETA HYDROLASE DOMAIN-CONTAINING PROTEIN"/>
    <property type="match status" value="1"/>
</dbReference>
<organism evidence="3 4">
    <name type="scientific">Pleurotus eryngii</name>
    <name type="common">Boletus of the steppes</name>
    <dbReference type="NCBI Taxonomy" id="5323"/>
    <lineage>
        <taxon>Eukaryota</taxon>
        <taxon>Fungi</taxon>
        <taxon>Dikarya</taxon>
        <taxon>Basidiomycota</taxon>
        <taxon>Agaricomycotina</taxon>
        <taxon>Agaricomycetes</taxon>
        <taxon>Agaricomycetidae</taxon>
        <taxon>Agaricales</taxon>
        <taxon>Pleurotineae</taxon>
        <taxon>Pleurotaceae</taxon>
        <taxon>Pleurotus</taxon>
    </lineage>
</organism>
<keyword evidence="4" id="KW-1185">Reference proteome</keyword>
<evidence type="ECO:0000313" key="3">
    <source>
        <dbReference type="EMBL" id="KAF9489994.1"/>
    </source>
</evidence>
<keyword evidence="1" id="KW-0472">Membrane</keyword>
<dbReference type="AlphaFoldDB" id="A0A9P5ZLI6"/>
<dbReference type="Pfam" id="PF12697">
    <property type="entry name" value="Abhydrolase_6"/>
    <property type="match status" value="1"/>
</dbReference>
<dbReference type="GO" id="GO:0047372">
    <property type="term" value="F:monoacylglycerol lipase activity"/>
    <property type="evidence" value="ECO:0007669"/>
    <property type="project" value="TreeGrafter"/>
</dbReference>
<evidence type="ECO:0000256" key="1">
    <source>
        <dbReference type="SAM" id="Phobius"/>
    </source>
</evidence>
<dbReference type="OrthoDB" id="446723at2759"/>
<accession>A0A9P5ZLI6</accession>
<feature type="domain" description="WSC" evidence="2">
    <location>
        <begin position="1"/>
        <end position="73"/>
    </location>
</feature>
<dbReference type="InterPro" id="IPR029058">
    <property type="entry name" value="AB_hydrolase_fold"/>
</dbReference>
<dbReference type="Proteomes" id="UP000807025">
    <property type="component" value="Unassembled WGS sequence"/>
</dbReference>
<dbReference type="GO" id="GO:0052651">
    <property type="term" value="P:monoacylglycerol catabolic process"/>
    <property type="evidence" value="ECO:0007669"/>
    <property type="project" value="TreeGrafter"/>
</dbReference>
<evidence type="ECO:0000259" key="2">
    <source>
        <dbReference type="PROSITE" id="PS51212"/>
    </source>
</evidence>
<dbReference type="InterPro" id="IPR002889">
    <property type="entry name" value="WSC_carb-bd"/>
</dbReference>
<evidence type="ECO:0000313" key="4">
    <source>
        <dbReference type="Proteomes" id="UP000807025"/>
    </source>
</evidence>
<comment type="caution">
    <text evidence="3">The sequence shown here is derived from an EMBL/GenBank/DDBJ whole genome shotgun (WGS) entry which is preliminary data.</text>
</comment>
<feature type="transmembrane region" description="Helical" evidence="1">
    <location>
        <begin position="397"/>
        <end position="418"/>
    </location>
</feature>
<dbReference type="EMBL" id="MU154652">
    <property type="protein sequence ID" value="KAF9489994.1"/>
    <property type="molecule type" value="Genomic_DNA"/>
</dbReference>
<keyword evidence="1" id="KW-0812">Transmembrane</keyword>
<proteinExistence type="predicted"/>
<feature type="domain" description="WSC" evidence="2">
    <location>
        <begin position="87"/>
        <end position="181"/>
    </location>
</feature>
<dbReference type="SMART" id="SM00321">
    <property type="entry name" value="WSC"/>
    <property type="match status" value="2"/>
</dbReference>
<dbReference type="GO" id="GO:0006660">
    <property type="term" value="P:phosphatidylserine catabolic process"/>
    <property type="evidence" value="ECO:0007669"/>
    <property type="project" value="TreeGrafter"/>
</dbReference>
<keyword evidence="1" id="KW-1133">Transmembrane helix</keyword>
<dbReference type="InterPro" id="IPR000073">
    <property type="entry name" value="AB_hydrolase_1"/>
</dbReference>
<sequence length="789" mass="86152">MDTKNLTIESCIAICDNAGFIFAGVEFGQECYCDSVIQDPGVETDINECNFACSGNPAEVCGSGGHMNIFYSGAPLPQFTQTIGETGWTFQGCFTDDPQHRTLRVPVAIPQGVTPESCTAACQTAGGFARAGLEVGRECWCDNLLDASSEARPTRECRTVCNADHTQLCGSANRAAVYGINVGGGGTQPEQCTEVNVNNFTLQAVFKAPPPSGPLTITLKMILVEMVPDIMWSILSACTNCCTDWPNFSLTNGVFLPRSVSSPAQLVSATPRAGESLSFLASSPPFPGDRGYCVTNDINQPDGLPLLAFNGNSENWALCPNNTANGRLDVVFSPTLNHPHYTVASCLASCDYFHRAFTARRFETCGDLGLEAALKIPMSPPKSPPDEPKSILYRAHAFLAICGIIYGLFMVLLFVPFIQTHVLYMNAIRIPWFAKYDVPEQYGLAPGKAVNLRLQTADNVSIGAWFILADSYYQTIYPSSPESYTPPTREELLSDHVPRAISSRPTIVFFHGNMATRAFFLRVAYYKAFASRLGANVLAIDYRGFGDSDGTPSEEGLAKDARAAWDWVIEMKKRAGADRAQDLGEDVLIVGHSLGTAVAARLAAELSQENVKYRGVVLLSPFESIRNLLAEYHFFGAIPLMKPIHSIPGAGKILNWGLVHKFDTAARLHEIKETILIAHAENDWDIPSSHSENLFTAILDPHLPAVPEVPLGPISWTKEDWDAFTQEKAFRAEARDALVTTYSIPDVGLIEHFEKGGNKAVFFKTLHGGHDMIALQEGVQEEMRRLLRA</sequence>
<dbReference type="GO" id="GO:0004622">
    <property type="term" value="F:phosphatidylcholine lysophospholipase activity"/>
    <property type="evidence" value="ECO:0007669"/>
    <property type="project" value="TreeGrafter"/>
</dbReference>
<dbReference type="Pfam" id="PF01822">
    <property type="entry name" value="WSC"/>
    <property type="match status" value="2"/>
</dbReference>
<dbReference type="Gene3D" id="3.40.50.1820">
    <property type="entry name" value="alpha/beta hydrolase"/>
    <property type="match status" value="1"/>
</dbReference>
<name>A0A9P5ZLI6_PLEER</name>
<reference evidence="3" key="1">
    <citation type="submission" date="2020-11" db="EMBL/GenBank/DDBJ databases">
        <authorList>
            <consortium name="DOE Joint Genome Institute"/>
            <person name="Ahrendt S."/>
            <person name="Riley R."/>
            <person name="Andreopoulos W."/>
            <person name="Labutti K."/>
            <person name="Pangilinan J."/>
            <person name="Ruiz-Duenas F.J."/>
            <person name="Barrasa J.M."/>
            <person name="Sanchez-Garcia M."/>
            <person name="Camarero S."/>
            <person name="Miyauchi S."/>
            <person name="Serrano A."/>
            <person name="Linde D."/>
            <person name="Babiker R."/>
            <person name="Drula E."/>
            <person name="Ayuso-Fernandez I."/>
            <person name="Pacheco R."/>
            <person name="Padilla G."/>
            <person name="Ferreira P."/>
            <person name="Barriuso J."/>
            <person name="Kellner H."/>
            <person name="Castanera R."/>
            <person name="Alfaro M."/>
            <person name="Ramirez L."/>
            <person name="Pisabarro A.G."/>
            <person name="Kuo A."/>
            <person name="Tritt A."/>
            <person name="Lipzen A."/>
            <person name="He G."/>
            <person name="Yan M."/>
            <person name="Ng V."/>
            <person name="Cullen D."/>
            <person name="Martin F."/>
            <person name="Rosso M.-N."/>
            <person name="Henrissat B."/>
            <person name="Hibbett D."/>
            <person name="Martinez A.T."/>
            <person name="Grigoriev I.V."/>
        </authorList>
    </citation>
    <scope>NUCLEOTIDE SEQUENCE</scope>
    <source>
        <strain evidence="3">ATCC 90797</strain>
    </source>
</reference>
<gene>
    <name evidence="3" type="ORF">BDN71DRAFT_1511632</name>
</gene>